<gene>
    <name evidence="2" type="ORF">ISS97_19245</name>
</gene>
<keyword evidence="2" id="KW-0378">Hydrolase</keyword>
<feature type="domain" description="HNH nuclease" evidence="1">
    <location>
        <begin position="39"/>
        <end position="91"/>
    </location>
</feature>
<keyword evidence="3" id="KW-1185">Reference proteome</keyword>
<name>A0ABW8K949_9GAMM</name>
<dbReference type="InterPro" id="IPR003615">
    <property type="entry name" value="HNH_nuc"/>
</dbReference>
<accession>A0ABW8K949</accession>
<comment type="caution">
    <text evidence="2">The sequence shown here is derived from an EMBL/GenBank/DDBJ whole genome shotgun (WGS) entry which is preliminary data.</text>
</comment>
<dbReference type="EMBL" id="JADIKD010000012">
    <property type="protein sequence ID" value="MFK2919407.1"/>
    <property type="molecule type" value="Genomic_DNA"/>
</dbReference>
<sequence length="198" mass="23127">MDVRVSSPSVIGLEDIRRRKLALTSAVQKNRSGRWILQLWSRFIKTRDLYRCVCCDSVEGLQAHHVVRKTLFPWGAFEIGNGITLCHRCHRRVHAEFNGRPDMSLPFGAEQGDDQDEWAFLYGLLLEDAVRRGISEDEFYFLGDRMLTFFVAAQGYEDLREMVLRGEMSRIKFAHEIWRVMPEDWYKNVVAETILLNL</sequence>
<evidence type="ECO:0000259" key="1">
    <source>
        <dbReference type="SMART" id="SM00507"/>
    </source>
</evidence>
<organism evidence="2 3">
    <name type="scientific">Dyella koreensis</name>
    <dbReference type="NCBI Taxonomy" id="311235"/>
    <lineage>
        <taxon>Bacteria</taxon>
        <taxon>Pseudomonadati</taxon>
        <taxon>Pseudomonadota</taxon>
        <taxon>Gammaproteobacteria</taxon>
        <taxon>Lysobacterales</taxon>
        <taxon>Rhodanobacteraceae</taxon>
        <taxon>Dyella</taxon>
    </lineage>
</organism>
<proteinExistence type="predicted"/>
<reference evidence="2 3" key="1">
    <citation type="submission" date="2020-10" db="EMBL/GenBank/DDBJ databases">
        <title>Phylogeny of dyella-like bacteria.</title>
        <authorList>
            <person name="Fu J."/>
        </authorList>
    </citation>
    <scope>NUCLEOTIDE SEQUENCE [LARGE SCALE GENOMIC DNA]</scope>
    <source>
        <strain evidence="2 3">BB4</strain>
    </source>
</reference>
<keyword evidence="2" id="KW-0255">Endonuclease</keyword>
<dbReference type="GO" id="GO:0004519">
    <property type="term" value="F:endonuclease activity"/>
    <property type="evidence" value="ECO:0007669"/>
    <property type="project" value="UniProtKB-KW"/>
</dbReference>
<keyword evidence="2" id="KW-0540">Nuclease</keyword>
<dbReference type="Gene3D" id="1.10.30.50">
    <property type="match status" value="1"/>
</dbReference>
<evidence type="ECO:0000313" key="2">
    <source>
        <dbReference type="EMBL" id="MFK2919407.1"/>
    </source>
</evidence>
<dbReference type="SMART" id="SM00507">
    <property type="entry name" value="HNHc"/>
    <property type="match status" value="1"/>
</dbReference>
<dbReference type="InterPro" id="IPR002711">
    <property type="entry name" value="HNH"/>
</dbReference>
<protein>
    <submittedName>
        <fullName evidence="2">HNH endonuclease</fullName>
    </submittedName>
</protein>
<dbReference type="Pfam" id="PF01844">
    <property type="entry name" value="HNH"/>
    <property type="match status" value="1"/>
</dbReference>
<dbReference type="Proteomes" id="UP001620408">
    <property type="component" value="Unassembled WGS sequence"/>
</dbReference>
<evidence type="ECO:0000313" key="3">
    <source>
        <dbReference type="Proteomes" id="UP001620408"/>
    </source>
</evidence>
<dbReference type="CDD" id="cd00085">
    <property type="entry name" value="HNHc"/>
    <property type="match status" value="1"/>
</dbReference>